<dbReference type="Proteomes" id="UP000193642">
    <property type="component" value="Unassembled WGS sequence"/>
</dbReference>
<accession>A0A1Y1ZXR1</accession>
<evidence type="ECO:0000313" key="3">
    <source>
        <dbReference type="Proteomes" id="UP000193642"/>
    </source>
</evidence>
<proteinExistence type="predicted"/>
<evidence type="ECO:0000313" key="2">
    <source>
        <dbReference type="EMBL" id="ORY14857.1"/>
    </source>
</evidence>
<organism evidence="2 3">
    <name type="scientific">Rhizoclosmatium globosum</name>
    <dbReference type="NCBI Taxonomy" id="329046"/>
    <lineage>
        <taxon>Eukaryota</taxon>
        <taxon>Fungi</taxon>
        <taxon>Fungi incertae sedis</taxon>
        <taxon>Chytridiomycota</taxon>
        <taxon>Chytridiomycota incertae sedis</taxon>
        <taxon>Chytridiomycetes</taxon>
        <taxon>Chytridiales</taxon>
        <taxon>Chytriomycetaceae</taxon>
        <taxon>Rhizoclosmatium</taxon>
    </lineage>
</organism>
<keyword evidence="1" id="KW-1133">Transmembrane helix</keyword>
<name>A0A1Y1ZXR1_9FUNG</name>
<reference evidence="2 3" key="1">
    <citation type="submission" date="2016-07" db="EMBL/GenBank/DDBJ databases">
        <title>Pervasive Adenine N6-methylation of Active Genes in Fungi.</title>
        <authorList>
            <consortium name="DOE Joint Genome Institute"/>
            <person name="Mondo S.J."/>
            <person name="Dannebaum R.O."/>
            <person name="Kuo R.C."/>
            <person name="Labutti K."/>
            <person name="Haridas S."/>
            <person name="Kuo A."/>
            <person name="Salamov A."/>
            <person name="Ahrendt S.R."/>
            <person name="Lipzen A."/>
            <person name="Sullivan W."/>
            <person name="Andreopoulos W.B."/>
            <person name="Clum A."/>
            <person name="Lindquist E."/>
            <person name="Daum C."/>
            <person name="Ramamoorthy G.K."/>
            <person name="Gryganskyi A."/>
            <person name="Culley D."/>
            <person name="Magnuson J.K."/>
            <person name="James T.Y."/>
            <person name="O'Malley M.A."/>
            <person name="Stajich J.E."/>
            <person name="Spatafora J.W."/>
            <person name="Visel A."/>
            <person name="Grigoriev I.V."/>
        </authorList>
    </citation>
    <scope>NUCLEOTIDE SEQUENCE [LARGE SCALE GENOMIC DNA]</scope>
    <source>
        <strain evidence="2 3">JEL800</strain>
    </source>
</reference>
<sequence>MGVHVFLVQYAASVFIFSTSVVLNITMIACLLSFHPAWKASFACEAFVVNSKSWESGFTYSP</sequence>
<keyword evidence="3" id="KW-1185">Reference proteome</keyword>
<dbReference type="EMBL" id="MCGO01000324">
    <property type="protein sequence ID" value="ORY14857.1"/>
    <property type="molecule type" value="Genomic_DNA"/>
</dbReference>
<protein>
    <submittedName>
        <fullName evidence="2">Uncharacterized protein</fullName>
    </submittedName>
</protein>
<keyword evidence="1" id="KW-0812">Transmembrane</keyword>
<keyword evidence="1" id="KW-0472">Membrane</keyword>
<comment type="caution">
    <text evidence="2">The sequence shown here is derived from an EMBL/GenBank/DDBJ whole genome shotgun (WGS) entry which is preliminary data.</text>
</comment>
<feature type="transmembrane region" description="Helical" evidence="1">
    <location>
        <begin position="6"/>
        <end position="32"/>
    </location>
</feature>
<gene>
    <name evidence="2" type="ORF">BCR33DRAFT_731557</name>
</gene>
<dbReference type="AlphaFoldDB" id="A0A1Y1ZXR1"/>
<evidence type="ECO:0000256" key="1">
    <source>
        <dbReference type="SAM" id="Phobius"/>
    </source>
</evidence>